<accession>A0ABP8R4U4</accession>
<evidence type="ECO:0000259" key="1">
    <source>
        <dbReference type="Pfam" id="PF00582"/>
    </source>
</evidence>
<comment type="caution">
    <text evidence="2">The sequence shown here is derived from an EMBL/GenBank/DDBJ whole genome shotgun (WGS) entry which is preliminary data.</text>
</comment>
<dbReference type="Proteomes" id="UP001500503">
    <property type="component" value="Unassembled WGS sequence"/>
</dbReference>
<evidence type="ECO:0000313" key="3">
    <source>
        <dbReference type="Proteomes" id="UP001500503"/>
    </source>
</evidence>
<dbReference type="EMBL" id="BAABHF010000059">
    <property type="protein sequence ID" value="GAA4518050.1"/>
    <property type="molecule type" value="Genomic_DNA"/>
</dbReference>
<name>A0ABP8R4U4_9ACTN</name>
<reference evidence="3" key="1">
    <citation type="journal article" date="2019" name="Int. J. Syst. Evol. Microbiol.">
        <title>The Global Catalogue of Microorganisms (GCM) 10K type strain sequencing project: providing services to taxonomists for standard genome sequencing and annotation.</title>
        <authorList>
            <consortium name="The Broad Institute Genomics Platform"/>
            <consortium name="The Broad Institute Genome Sequencing Center for Infectious Disease"/>
            <person name="Wu L."/>
            <person name="Ma J."/>
        </authorList>
    </citation>
    <scope>NUCLEOTIDE SEQUENCE [LARGE SCALE GENOMIC DNA]</scope>
    <source>
        <strain evidence="3">JCM 17933</strain>
    </source>
</reference>
<keyword evidence="3" id="KW-1185">Reference proteome</keyword>
<gene>
    <name evidence="2" type="ORF">GCM10023191_091580</name>
</gene>
<dbReference type="Gene3D" id="3.40.50.620">
    <property type="entry name" value="HUPs"/>
    <property type="match status" value="1"/>
</dbReference>
<dbReference type="Pfam" id="PF00582">
    <property type="entry name" value="Usp"/>
    <property type="match status" value="1"/>
</dbReference>
<proteinExistence type="predicted"/>
<organism evidence="2 3">
    <name type="scientific">Actinoallomurus oryzae</name>
    <dbReference type="NCBI Taxonomy" id="502180"/>
    <lineage>
        <taxon>Bacteria</taxon>
        <taxon>Bacillati</taxon>
        <taxon>Actinomycetota</taxon>
        <taxon>Actinomycetes</taxon>
        <taxon>Streptosporangiales</taxon>
        <taxon>Thermomonosporaceae</taxon>
        <taxon>Actinoallomurus</taxon>
    </lineage>
</organism>
<protein>
    <recommendedName>
        <fullName evidence="1">UspA domain-containing protein</fullName>
    </recommendedName>
</protein>
<feature type="domain" description="UspA" evidence="1">
    <location>
        <begin position="25"/>
        <end position="159"/>
    </location>
</feature>
<dbReference type="InterPro" id="IPR014729">
    <property type="entry name" value="Rossmann-like_a/b/a_fold"/>
</dbReference>
<dbReference type="SUPFAM" id="SSF52402">
    <property type="entry name" value="Adenine nucleotide alpha hydrolases-like"/>
    <property type="match status" value="1"/>
</dbReference>
<dbReference type="InterPro" id="IPR006016">
    <property type="entry name" value="UspA"/>
</dbReference>
<evidence type="ECO:0000313" key="2">
    <source>
        <dbReference type="EMBL" id="GAA4518050.1"/>
    </source>
</evidence>
<sequence>MMDHSFGPDGSDSAVRGSRNRPLFIVGVDGTDSGLAALREAADQAAQVDARILCVHVRSLPGMCEMTAFLAPGAVAISRECRDSREIDAWLQCVQTLDPTGRSWRFKVVSGRPDRCLAQIARAEHGDALFVGQLPRAPWSRWFHRCPARRLARSGVCPVHRTGVS</sequence>